<evidence type="ECO:0000256" key="1">
    <source>
        <dbReference type="ARBA" id="ARBA00022737"/>
    </source>
</evidence>
<dbReference type="InterPro" id="IPR002110">
    <property type="entry name" value="Ankyrin_rpt"/>
</dbReference>
<dbReference type="AlphaFoldDB" id="A0AAI9V206"/>
<evidence type="ECO:0008006" key="6">
    <source>
        <dbReference type="Google" id="ProtNLM"/>
    </source>
</evidence>
<keyword evidence="1" id="KW-0677">Repeat</keyword>
<keyword evidence="5" id="KW-1185">Reference proteome</keyword>
<evidence type="ECO:0000313" key="4">
    <source>
        <dbReference type="EMBL" id="KAK1466229.1"/>
    </source>
</evidence>
<comment type="caution">
    <text evidence="4">The sequence shown here is derived from an EMBL/GenBank/DDBJ whole genome shotgun (WGS) entry which is preliminary data.</text>
</comment>
<keyword evidence="2 3" id="KW-0040">ANK repeat</keyword>
<dbReference type="PROSITE" id="PS50297">
    <property type="entry name" value="ANK_REP_REGION"/>
    <property type="match status" value="1"/>
</dbReference>
<dbReference type="PROSITE" id="PS50088">
    <property type="entry name" value="ANK_REPEAT"/>
    <property type="match status" value="1"/>
</dbReference>
<proteinExistence type="predicted"/>
<feature type="repeat" description="ANK" evidence="3">
    <location>
        <begin position="422"/>
        <end position="454"/>
    </location>
</feature>
<reference evidence="4" key="1">
    <citation type="submission" date="2016-11" db="EMBL/GenBank/DDBJ databases">
        <title>The genome sequence of Colletotrichum cuscutae.</title>
        <authorList>
            <person name="Baroncelli R."/>
        </authorList>
    </citation>
    <scope>NUCLEOTIDE SEQUENCE</scope>
    <source>
        <strain evidence="4">IMI 304802</strain>
    </source>
</reference>
<evidence type="ECO:0000256" key="3">
    <source>
        <dbReference type="PROSITE-ProRule" id="PRU00023"/>
    </source>
</evidence>
<evidence type="ECO:0000256" key="2">
    <source>
        <dbReference type="ARBA" id="ARBA00023043"/>
    </source>
</evidence>
<accession>A0AAI9V206</accession>
<sequence length="519" mass="58057">MEAIGLAGSIVALIEAANYTAQTTRKICQRYRDAPRTFADAEINLHLLKANAQAFHQLLEGETTWNISKEAGSAIKARLSTTWAALKNIQEACSKYENPKSRRGRSRWAFRDQSFVETQLRDLRDSQQLLASLVQMHFYFTLFQRLGISLTALMLQDGSSTPCATSYSVAFYVPILLGYCALTGEVRFHLSMSSLSLAINGPSFISVGRVVDKSSTAMVACKNGDLFGLMLELQYHRASLGDITQENWPFMKFAIASGNIDLVKFLLDNGVNVNTTFGHFQTSALQWALNEKQFEVAELLVSRGAHVNHVSLRGWTPVVYCWPQIEQTNAVMLEQIRLLSRHEPIDLNIVDRKGWTVLQRVAAYGVALDIRELVRLGADIMIRQKPLQWLPLFHAVFYGNLQTLVELLRHYPDSTAQQPDARGWTLLHVAASAGHWEIARHLLGIGFSPYTRSTPFFSHMPSCIHGKECTPAEVAEAQSPERHSQFQDLLVKLGHSIEGWTSGEDSGDEFWDASDGISI</sequence>
<organism evidence="4 5">
    <name type="scientific">Colletotrichum cuscutae</name>
    <dbReference type="NCBI Taxonomy" id="1209917"/>
    <lineage>
        <taxon>Eukaryota</taxon>
        <taxon>Fungi</taxon>
        <taxon>Dikarya</taxon>
        <taxon>Ascomycota</taxon>
        <taxon>Pezizomycotina</taxon>
        <taxon>Sordariomycetes</taxon>
        <taxon>Hypocreomycetidae</taxon>
        <taxon>Glomerellales</taxon>
        <taxon>Glomerellaceae</taxon>
        <taxon>Colletotrichum</taxon>
        <taxon>Colletotrichum acutatum species complex</taxon>
    </lineage>
</organism>
<dbReference type="EMBL" id="MPDP01000260">
    <property type="protein sequence ID" value="KAK1466229.1"/>
    <property type="molecule type" value="Genomic_DNA"/>
</dbReference>
<dbReference type="SMART" id="SM00248">
    <property type="entry name" value="ANK"/>
    <property type="match status" value="5"/>
</dbReference>
<dbReference type="Gene3D" id="1.25.40.20">
    <property type="entry name" value="Ankyrin repeat-containing domain"/>
    <property type="match status" value="2"/>
</dbReference>
<evidence type="ECO:0000313" key="5">
    <source>
        <dbReference type="Proteomes" id="UP001239213"/>
    </source>
</evidence>
<dbReference type="PANTHER" id="PTHR24198:SF165">
    <property type="entry name" value="ANKYRIN REPEAT-CONTAINING PROTEIN-RELATED"/>
    <property type="match status" value="1"/>
</dbReference>
<dbReference type="PANTHER" id="PTHR24198">
    <property type="entry name" value="ANKYRIN REPEAT AND PROTEIN KINASE DOMAIN-CONTAINING PROTEIN"/>
    <property type="match status" value="1"/>
</dbReference>
<gene>
    <name evidence="4" type="ORF">CCUS01_01078</name>
</gene>
<dbReference type="Pfam" id="PF12796">
    <property type="entry name" value="Ank_2"/>
    <property type="match status" value="2"/>
</dbReference>
<dbReference type="Proteomes" id="UP001239213">
    <property type="component" value="Unassembled WGS sequence"/>
</dbReference>
<name>A0AAI9V206_9PEZI</name>
<protein>
    <recommendedName>
        <fullName evidence="6">Ankyrin repeat protein</fullName>
    </recommendedName>
</protein>
<dbReference type="InterPro" id="IPR036770">
    <property type="entry name" value="Ankyrin_rpt-contain_sf"/>
</dbReference>
<dbReference type="SUPFAM" id="SSF48403">
    <property type="entry name" value="Ankyrin repeat"/>
    <property type="match status" value="1"/>
</dbReference>